<evidence type="ECO:0000313" key="2">
    <source>
        <dbReference type="EMBL" id="KAK6172529.1"/>
    </source>
</evidence>
<keyword evidence="3" id="KW-1185">Reference proteome</keyword>
<feature type="region of interest" description="Disordered" evidence="1">
    <location>
        <begin position="566"/>
        <end position="585"/>
    </location>
</feature>
<evidence type="ECO:0000313" key="3">
    <source>
        <dbReference type="Proteomes" id="UP001347796"/>
    </source>
</evidence>
<dbReference type="SMART" id="SM00015">
    <property type="entry name" value="IQ"/>
    <property type="match status" value="3"/>
</dbReference>
<feature type="compositionally biased region" description="Polar residues" evidence="1">
    <location>
        <begin position="836"/>
        <end position="846"/>
    </location>
</feature>
<accession>A0AAN8PBQ3</accession>
<feature type="region of interest" description="Disordered" evidence="1">
    <location>
        <begin position="788"/>
        <end position="809"/>
    </location>
</feature>
<feature type="region of interest" description="Disordered" evidence="1">
    <location>
        <begin position="1077"/>
        <end position="1099"/>
    </location>
</feature>
<feature type="compositionally biased region" description="Low complexity" evidence="1">
    <location>
        <begin position="1088"/>
        <end position="1099"/>
    </location>
</feature>
<dbReference type="PANTHER" id="PTHR35978">
    <property type="entry name" value="IQ DOMAIN-CONTAINING PROTEIN M"/>
    <property type="match status" value="1"/>
</dbReference>
<evidence type="ECO:0000256" key="1">
    <source>
        <dbReference type="SAM" id="MobiDB-lite"/>
    </source>
</evidence>
<feature type="compositionally biased region" description="Basic and acidic residues" evidence="1">
    <location>
        <begin position="1039"/>
        <end position="1052"/>
    </location>
</feature>
<gene>
    <name evidence="2" type="ORF">SNE40_016164</name>
</gene>
<feature type="region of interest" description="Disordered" evidence="1">
    <location>
        <begin position="908"/>
        <end position="938"/>
    </location>
</feature>
<feature type="region of interest" description="Disordered" evidence="1">
    <location>
        <begin position="1037"/>
        <end position="1061"/>
    </location>
</feature>
<feature type="region of interest" description="Disordered" evidence="1">
    <location>
        <begin position="835"/>
        <end position="864"/>
    </location>
</feature>
<dbReference type="CDD" id="cd23767">
    <property type="entry name" value="IQCD"/>
    <property type="match status" value="1"/>
</dbReference>
<name>A0AAN8PBQ3_PATCE</name>
<dbReference type="Proteomes" id="UP001347796">
    <property type="component" value="Unassembled WGS sequence"/>
</dbReference>
<organism evidence="2 3">
    <name type="scientific">Patella caerulea</name>
    <name type="common">Rayed Mediterranean limpet</name>
    <dbReference type="NCBI Taxonomy" id="87958"/>
    <lineage>
        <taxon>Eukaryota</taxon>
        <taxon>Metazoa</taxon>
        <taxon>Spiralia</taxon>
        <taxon>Lophotrochozoa</taxon>
        <taxon>Mollusca</taxon>
        <taxon>Gastropoda</taxon>
        <taxon>Patellogastropoda</taxon>
        <taxon>Patelloidea</taxon>
        <taxon>Patellidae</taxon>
        <taxon>Patella</taxon>
    </lineage>
</organism>
<dbReference type="PROSITE" id="PS50096">
    <property type="entry name" value="IQ"/>
    <property type="match status" value="3"/>
</dbReference>
<feature type="region of interest" description="Disordered" evidence="1">
    <location>
        <begin position="590"/>
        <end position="609"/>
    </location>
</feature>
<dbReference type="Pfam" id="PF00612">
    <property type="entry name" value="IQ"/>
    <property type="match status" value="2"/>
</dbReference>
<dbReference type="Gene3D" id="1.20.5.190">
    <property type="match status" value="1"/>
</dbReference>
<reference evidence="2 3" key="1">
    <citation type="submission" date="2024-01" db="EMBL/GenBank/DDBJ databases">
        <title>The genome of the rayed Mediterranean limpet Patella caerulea (Linnaeus, 1758).</title>
        <authorList>
            <person name="Anh-Thu Weber A."/>
            <person name="Halstead-Nussloch G."/>
        </authorList>
    </citation>
    <scope>NUCLEOTIDE SEQUENCE [LARGE SCALE GENOMIC DNA]</scope>
    <source>
        <strain evidence="2">AATW-2023a</strain>
        <tissue evidence="2">Whole specimen</tissue>
    </source>
</reference>
<comment type="caution">
    <text evidence="2">The sequence shown here is derived from an EMBL/GenBank/DDBJ whole genome shotgun (WGS) entry which is preliminary data.</text>
</comment>
<dbReference type="EMBL" id="JAZGQO010000011">
    <property type="protein sequence ID" value="KAK6172529.1"/>
    <property type="molecule type" value="Genomic_DNA"/>
</dbReference>
<dbReference type="InterPro" id="IPR000048">
    <property type="entry name" value="IQ_motif_EF-hand-BS"/>
</dbReference>
<dbReference type="PANTHER" id="PTHR35978:SF1">
    <property type="entry name" value="IQ DOMAIN-CONTAINING PROTEIN M"/>
    <property type="match status" value="1"/>
</dbReference>
<sequence>MPTVVRKKMSGSEGLEQGLRSLRKSKLMKMQAFKTLFQVIEKHQQDLKLAHITGKPKDLMENTEKDTKFFQIITNMLCDVLNRCEGKQQKLEVEKVFLWYKANKHNLHSGPRFGKENQKQEAQEAFKKLMSLGHFNMPQLSEADQLFTHHAPAPDCDSEDEFQVSKILNSCDDDFSQPGIDNFSQPGTDNFSQAGVDDLSSAGNSHSHSGIDLDLTTEVDYEEVLNRDSECGDSDQENMFIDVNRMGVQRAQTAYSSPVQFKGRKLQQPLSRGPQKMVHSIASLVNPHITTPEQADNSTTTSVKGSTKGQSVVFRPITAPNTRADMLMTWQAFNKERTYGQDIIGKMNFVGRSGTGLDIRYNAHESAEMPEQQTKQLIRELTKDGKKMKASKSPRGKESVLTSQTLEDFYETADKFYPLKVPKLTADVPRSPSGKTRTHTPATPLGRHLINVDRESPRDIPAVDIKLDTLVTMIDNVTDGMEQYKEKLIPPANHGFRRPAVSDLPTTPTPSLSPANFTMINQPMRHNTPIQPPSSAVHGTCVTPVAVNQLSSTPLPVTPLPGIDWRGKITPDPTRYKSKNKFGGHTYVKKSDRASSRSAGAVTAGHRPKTAPVNMKMKWKTEKENDMNERVLGQASSHMTTSVNQTALDDIMVIQHLLGDSASQDGSMFDYDMEFFRKMRRMNYSGVSSTNQQKEYLSLVASAARLGNESNRSVSAPVGLLHKPRVGVNIQERDERICQSPAAFSSIGEYEEQDINDVDEELKHLKEDSCLPGEQNEEDEDDGHHNIEICAIPPEGAGPVPEDKRSQPLQPLTVSDAWQFSPDLAFKAEVKRQPLLRSQSAQTPRSHISKVHHERLPQPPMSRKTLIKESYSIECLPQTPIARVERSAGRMPGKSNNAAIHLMQMAQRQRENLHKAPPIRTPPSIPSPYSSIGGRTPRCCPGRHVYQKELEDHARKTKSPRRFMEHVTELREGLHTAPASTNEEKHLMETLQVHQIQGHGDYPSSILKPHSAMPYAHYTDVRRPISGLDRQVTFGSTEHYPEKDGVDGEPRFNGEPGLMVTPDTTLRRQLEGDNYAKSKVTGQSSRLSTPGTTSKPGTPSISLVRVGRPIAQVQKIADPDEELQAANLLKQTAAAVDIQRIYRGYVDTSDYKMLKKEEREKLEDQQKAALEIQRHFRGHLARKASIYKRQLNVGNLEWAKQYKEVLMEKERQRQIKLQQVAKENTYNYVSAVNRIADIGPHVEIYQVYHPKHIGATKLELDSAAVMMQKLVRGWLVRRKLERLKRKSMWYGSEFPVMVKEYRNMLIRVQKHHGIEKYQTPFSIAEMNSYMDSRKRYESVFERRAFGGELEMGDVDQFFKECDLYPSQAEIEEAREIICRKPGQTLKKEKGISKRQILDMLYYIYVPTATGLQNKRISTWMNPIIDGQEAKKLIGSVQIEPAPLEICAELVIQAKKEAREREQALKLEKLKQEEEAEDK</sequence>
<proteinExistence type="predicted"/>
<protein>
    <submittedName>
        <fullName evidence="2">Uncharacterized protein</fullName>
    </submittedName>
</protein>